<dbReference type="Pfam" id="PF01965">
    <property type="entry name" value="DJ-1_PfpI"/>
    <property type="match status" value="1"/>
</dbReference>
<proteinExistence type="predicted"/>
<dbReference type="SUPFAM" id="SSF46689">
    <property type="entry name" value="Homeodomain-like"/>
    <property type="match status" value="2"/>
</dbReference>
<evidence type="ECO:0000313" key="4">
    <source>
        <dbReference type="EMBL" id="QDZ12635.1"/>
    </source>
</evidence>
<accession>A0A5B8LYP1</accession>
<dbReference type="OrthoDB" id="9793422at2"/>
<keyword evidence="2" id="KW-0804">Transcription</keyword>
<dbReference type="Gene3D" id="1.10.10.60">
    <property type="entry name" value="Homeodomain-like"/>
    <property type="match status" value="1"/>
</dbReference>
<protein>
    <submittedName>
        <fullName evidence="4">GlxA family transcriptional regulator</fullName>
    </submittedName>
</protein>
<dbReference type="Pfam" id="PF12833">
    <property type="entry name" value="HTH_18"/>
    <property type="match status" value="1"/>
</dbReference>
<dbReference type="InterPro" id="IPR009057">
    <property type="entry name" value="Homeodomain-like_sf"/>
</dbReference>
<dbReference type="InterPro" id="IPR029062">
    <property type="entry name" value="Class_I_gatase-like"/>
</dbReference>
<dbReference type="InterPro" id="IPR052158">
    <property type="entry name" value="INH-QAR"/>
</dbReference>
<dbReference type="InterPro" id="IPR018060">
    <property type="entry name" value="HTH_AraC"/>
</dbReference>
<dbReference type="EMBL" id="CP042304">
    <property type="protein sequence ID" value="QDZ12635.1"/>
    <property type="molecule type" value="Genomic_DNA"/>
</dbReference>
<name>A0A5B8LYP1_9HYPH</name>
<evidence type="ECO:0000313" key="5">
    <source>
        <dbReference type="Proteomes" id="UP000315364"/>
    </source>
</evidence>
<dbReference type="GO" id="GO:0003700">
    <property type="term" value="F:DNA-binding transcription factor activity"/>
    <property type="evidence" value="ECO:0007669"/>
    <property type="project" value="InterPro"/>
</dbReference>
<sequence length="313" mass="34040">MTRRIGFVIHPGFQFLDVVGPTAAFEIASRYVPDGYALEILAPTAGMIASSSGLELAATTLDADGLDTIVVSGGQLVWDMAAFHTIVAWLKCVRPRRLASVCSGAFLLAEAGRLDGRSATTHWESTERFRRSYPRVRLEPDRIFTRDGDMWTSAGISAGIDLSLALIEDDHGPAIARLVAQQLVVHSRRPGGQSQFSGLLELGGQSGRFEALVAWVKASLAEPLTIEQLAEQAAMSPRNFARAFLREMGTTPAKAVEQLRLIAARDAVEAGLGSFDEIARRVGFKDAGRMRRAFLRVLGQPPQLLRRSLRATQ</sequence>
<evidence type="ECO:0000259" key="3">
    <source>
        <dbReference type="PROSITE" id="PS01124"/>
    </source>
</evidence>
<dbReference type="SUPFAM" id="SSF52317">
    <property type="entry name" value="Class I glutamine amidotransferase-like"/>
    <property type="match status" value="1"/>
</dbReference>
<dbReference type="AlphaFoldDB" id="A0A5B8LYP1"/>
<evidence type="ECO:0000256" key="1">
    <source>
        <dbReference type="ARBA" id="ARBA00023015"/>
    </source>
</evidence>
<keyword evidence="1" id="KW-0805">Transcription regulation</keyword>
<dbReference type="GO" id="GO:0043565">
    <property type="term" value="F:sequence-specific DNA binding"/>
    <property type="evidence" value="ECO:0007669"/>
    <property type="project" value="InterPro"/>
</dbReference>
<dbReference type="InterPro" id="IPR002818">
    <property type="entry name" value="DJ-1/PfpI"/>
</dbReference>
<dbReference type="PANTHER" id="PTHR43130">
    <property type="entry name" value="ARAC-FAMILY TRANSCRIPTIONAL REGULATOR"/>
    <property type="match status" value="1"/>
</dbReference>
<dbReference type="RefSeq" id="WP_146291836.1">
    <property type="nucleotide sequence ID" value="NZ_CP042304.1"/>
</dbReference>
<dbReference type="KEGG" id="dea:FPZ08_18900"/>
<feature type="domain" description="HTH araC/xylS-type" evidence="3">
    <location>
        <begin position="210"/>
        <end position="308"/>
    </location>
</feature>
<dbReference type="SMART" id="SM00342">
    <property type="entry name" value="HTH_ARAC"/>
    <property type="match status" value="1"/>
</dbReference>
<dbReference type="CDD" id="cd03137">
    <property type="entry name" value="GATase1_AraC_1"/>
    <property type="match status" value="1"/>
</dbReference>
<dbReference type="Gene3D" id="3.40.50.880">
    <property type="match status" value="1"/>
</dbReference>
<keyword evidence="5" id="KW-1185">Reference proteome</keyword>
<dbReference type="Proteomes" id="UP000315364">
    <property type="component" value="Chromosome"/>
</dbReference>
<dbReference type="PANTHER" id="PTHR43130:SF3">
    <property type="entry name" value="HTH-TYPE TRANSCRIPTIONAL REGULATOR RV1931C"/>
    <property type="match status" value="1"/>
</dbReference>
<evidence type="ECO:0000256" key="2">
    <source>
        <dbReference type="ARBA" id="ARBA00023163"/>
    </source>
</evidence>
<gene>
    <name evidence="4" type="ORF">FPZ08_18900</name>
</gene>
<organism evidence="4 5">
    <name type="scientific">Devosia ginsengisoli</name>
    <dbReference type="NCBI Taxonomy" id="400770"/>
    <lineage>
        <taxon>Bacteria</taxon>
        <taxon>Pseudomonadati</taxon>
        <taxon>Pseudomonadota</taxon>
        <taxon>Alphaproteobacteria</taxon>
        <taxon>Hyphomicrobiales</taxon>
        <taxon>Devosiaceae</taxon>
        <taxon>Devosia</taxon>
    </lineage>
</organism>
<dbReference type="PROSITE" id="PS01124">
    <property type="entry name" value="HTH_ARAC_FAMILY_2"/>
    <property type="match status" value="1"/>
</dbReference>
<reference evidence="4 5" key="1">
    <citation type="submission" date="2019-07" db="EMBL/GenBank/DDBJ databases">
        <title>Full genome sequence of Devosia sp. Gsoil 520.</title>
        <authorList>
            <person name="Im W.-T."/>
        </authorList>
    </citation>
    <scope>NUCLEOTIDE SEQUENCE [LARGE SCALE GENOMIC DNA]</scope>
    <source>
        <strain evidence="4 5">Gsoil 520</strain>
    </source>
</reference>